<dbReference type="SUPFAM" id="SSF47323">
    <property type="entry name" value="Anticodon-binding domain of a subclass of class I aminoacyl-tRNA synthetases"/>
    <property type="match status" value="1"/>
</dbReference>
<evidence type="ECO:0000256" key="11">
    <source>
        <dbReference type="HAMAP-Rule" id="MF_02002"/>
    </source>
</evidence>
<feature type="binding site" evidence="11">
    <location>
        <position position="900"/>
    </location>
    <ligand>
        <name>Zn(2+)</name>
        <dbReference type="ChEBI" id="CHEBI:29105"/>
    </ligand>
</feature>
<dbReference type="InterPro" id="IPR033708">
    <property type="entry name" value="Anticodon_Ile_BEm"/>
</dbReference>
<dbReference type="RefSeq" id="WP_115568932.1">
    <property type="nucleotide sequence ID" value="NZ_NXLV01000002.1"/>
</dbReference>
<evidence type="ECO:0000256" key="6">
    <source>
        <dbReference type="ARBA" id="ARBA00022840"/>
    </source>
</evidence>
<dbReference type="InterPro" id="IPR009080">
    <property type="entry name" value="tRNAsynth_Ia_anticodon-bd"/>
</dbReference>
<protein>
    <recommendedName>
        <fullName evidence="11">Isoleucine--tRNA ligase</fullName>
        <ecNumber evidence="11">6.1.1.5</ecNumber>
    </recommendedName>
    <alternativeName>
        <fullName evidence="11">Isoleucyl-tRNA synthetase</fullName>
        <shortName evidence="11">IleRS</shortName>
    </alternativeName>
</protein>
<feature type="domain" description="Methionyl/Valyl/Leucyl/Isoleucyl-tRNA synthetase anticodon-binding" evidence="14">
    <location>
        <begin position="686"/>
        <end position="838"/>
    </location>
</feature>
<evidence type="ECO:0000256" key="12">
    <source>
        <dbReference type="SAM" id="MobiDB-lite"/>
    </source>
</evidence>
<dbReference type="HAMAP" id="MF_02002">
    <property type="entry name" value="Ile_tRNA_synth_type1"/>
    <property type="match status" value="1"/>
</dbReference>
<dbReference type="Pfam" id="PF00133">
    <property type="entry name" value="tRNA-synt_1"/>
    <property type="match status" value="1"/>
</dbReference>
<dbReference type="PROSITE" id="PS00178">
    <property type="entry name" value="AA_TRNA_LIGASE_I"/>
    <property type="match status" value="1"/>
</dbReference>
<dbReference type="Proteomes" id="UP000257045">
    <property type="component" value="Unassembled WGS sequence"/>
</dbReference>
<evidence type="ECO:0000256" key="5">
    <source>
        <dbReference type="ARBA" id="ARBA00022833"/>
    </source>
</evidence>
<dbReference type="InterPro" id="IPR002301">
    <property type="entry name" value="Ile-tRNA-ligase"/>
</dbReference>
<evidence type="ECO:0000256" key="3">
    <source>
        <dbReference type="ARBA" id="ARBA00022598"/>
    </source>
</evidence>
<dbReference type="SUPFAM" id="SSF50677">
    <property type="entry name" value="ValRS/IleRS/LeuRS editing domain"/>
    <property type="match status" value="1"/>
</dbReference>
<dbReference type="InterPro" id="IPR013155">
    <property type="entry name" value="M/V/L/I-tRNA-synth_anticd-bd"/>
</dbReference>
<dbReference type="NCBIfam" id="TIGR00392">
    <property type="entry name" value="ileS"/>
    <property type="match status" value="1"/>
</dbReference>
<feature type="domain" description="Aminoacyl-tRNA synthetase class Ia" evidence="13">
    <location>
        <begin position="27"/>
        <end position="644"/>
    </location>
</feature>
<name>A0A3D8J2E9_9HELI</name>
<keyword evidence="3 11" id="KW-0436">Ligase</keyword>
<feature type="short sequence motif" description="'HIGH' region" evidence="11">
    <location>
        <begin position="57"/>
        <end position="67"/>
    </location>
</feature>
<gene>
    <name evidence="11" type="primary">ileS</name>
    <name evidence="15" type="ORF">CQA58_01405</name>
</gene>
<dbReference type="CDD" id="cd00818">
    <property type="entry name" value="IleRS_core"/>
    <property type="match status" value="1"/>
</dbReference>
<dbReference type="InterPro" id="IPR009008">
    <property type="entry name" value="Val/Leu/Ile-tRNA-synth_edit"/>
</dbReference>
<evidence type="ECO:0000256" key="8">
    <source>
        <dbReference type="ARBA" id="ARBA00023146"/>
    </source>
</evidence>
<dbReference type="GO" id="GO:0005829">
    <property type="term" value="C:cytosol"/>
    <property type="evidence" value="ECO:0007669"/>
    <property type="project" value="TreeGrafter"/>
</dbReference>
<dbReference type="InterPro" id="IPR002300">
    <property type="entry name" value="aa-tRNA-synth_Ia"/>
</dbReference>
<keyword evidence="2 11" id="KW-0963">Cytoplasm</keyword>
<feature type="short sequence motif" description="'KMSKS' region" evidence="11">
    <location>
        <begin position="606"/>
        <end position="610"/>
    </location>
</feature>
<dbReference type="PANTHER" id="PTHR42765">
    <property type="entry name" value="SOLEUCYL-TRNA SYNTHETASE"/>
    <property type="match status" value="1"/>
</dbReference>
<dbReference type="Pfam" id="PF08264">
    <property type="entry name" value="Anticodon_1"/>
    <property type="match status" value="1"/>
</dbReference>
<comment type="subcellular location">
    <subcellularLocation>
        <location evidence="11">Cytoplasm</location>
    </subcellularLocation>
</comment>
<dbReference type="AlphaFoldDB" id="A0A3D8J2E9"/>
<reference evidence="15 16" key="1">
    <citation type="submission" date="2018-04" db="EMBL/GenBank/DDBJ databases">
        <title>Novel Campyloabacter and Helicobacter Species and Strains.</title>
        <authorList>
            <person name="Mannion A.J."/>
            <person name="Shen Z."/>
            <person name="Fox J.G."/>
        </authorList>
    </citation>
    <scope>NUCLEOTIDE SEQUENCE [LARGE SCALE GENOMIC DNA]</scope>
    <source>
        <strain evidence="15 16">MIT 04-9366</strain>
    </source>
</reference>
<evidence type="ECO:0000256" key="7">
    <source>
        <dbReference type="ARBA" id="ARBA00022917"/>
    </source>
</evidence>
<evidence type="ECO:0000256" key="10">
    <source>
        <dbReference type="ARBA" id="ARBA00048359"/>
    </source>
</evidence>
<keyword evidence="11" id="KW-0479">Metal-binding</keyword>
<dbReference type="Gene3D" id="3.40.50.620">
    <property type="entry name" value="HUPs"/>
    <property type="match status" value="2"/>
</dbReference>
<evidence type="ECO:0000259" key="13">
    <source>
        <dbReference type="Pfam" id="PF00133"/>
    </source>
</evidence>
<evidence type="ECO:0000313" key="15">
    <source>
        <dbReference type="EMBL" id="RDU71722.1"/>
    </source>
</evidence>
<dbReference type="EMBL" id="NXLV01000002">
    <property type="protein sequence ID" value="RDU71722.1"/>
    <property type="molecule type" value="Genomic_DNA"/>
</dbReference>
<comment type="cofactor">
    <cofactor evidence="11">
        <name>Zn(2+)</name>
        <dbReference type="ChEBI" id="CHEBI:29105"/>
    </cofactor>
    <text evidence="11">Binds 1 zinc ion per subunit.</text>
</comment>
<evidence type="ECO:0000256" key="1">
    <source>
        <dbReference type="ARBA" id="ARBA00006887"/>
    </source>
</evidence>
<dbReference type="GO" id="GO:0000049">
    <property type="term" value="F:tRNA binding"/>
    <property type="evidence" value="ECO:0007669"/>
    <property type="project" value="InterPro"/>
</dbReference>
<sequence>MDYKESMNLPQTDFPMRGNLPSNEPSTYKKWQEQKAFSHMQSQRNPQNSFTLHDGPPYANGHLHIGHAINKILKDIIVKFHYFQGQYPYYTPGWDCHGLPIEQQVEKKIGKEKKDSLPKAKVRELCRDWARDFIAIQSQEFQSLGVLGDFDNPYKTMDFDFEADIYEALCLIAQNGLLAQRYKPIYWSWAAKSALAEAEVEYQEKESDSIFVAFALSEGDKAKLGVEKASFVIWTTTPWTLPANVAIALKPNETYVLNEEGYIVAKELLESLVQKNVLKSSKILKEFNSNSLERLKAINPLNGRESLIILGEHVSMGDGSGCVHTATGHGEDDYKVGLKYSLPTLVPVDDEGNYNELIVLEGLLDKEFLGKNIFQSQEKIMALLGDSLLKHTKIKHSYPHCWRTHQPVIFRATTQWFILMDKPFYNGKTLREVALEELEKVEFYPSSGKNRLKTMIENRPDWCISRQRDWGVPIAFFIDKKSGEALLDKEVMEHIQSIFREEGCDAWWSKSIEELLPPSLAHRAGELEKNVDILDVWFDSGSTWKAVLQSSKYNAGNYPANLYLEGSDQHRGWFQSSLLVSCAINAKAPFSIVLTHGFTVDENDEKMSKSKGNVILPDEVIKEFGSEILRLWVASSDYQNDLRVAKSTFKQVAETYRKIRNTIRFLLANTNECKEILGLESFSKIDRWAYQVAMQTFDKVQECFQEFDFVKGLSILQNFITNELSGIYLELCKDSLYCDKVGSKGREASVSVMAIIAREMLFSIAPILTYTANEALSYASEAITEGKIKDVFSLTRSPYRYEVNEDFTELLEIKNAFESTLNTLKQEGKIKSSLELVVESDYDFEALDVWLIVSESVKKGEGERVASFELNGKSFILLKATKSKCPRCWRYLSIDENTPCERCAEVLGN</sequence>
<feature type="binding site" evidence="11">
    <location>
        <position position="903"/>
    </location>
    <ligand>
        <name>Zn(2+)</name>
        <dbReference type="ChEBI" id="CHEBI:29105"/>
    </ligand>
</feature>
<dbReference type="PANTHER" id="PTHR42765:SF1">
    <property type="entry name" value="ISOLEUCINE--TRNA LIGASE, MITOCHONDRIAL"/>
    <property type="match status" value="1"/>
</dbReference>
<dbReference type="InterPro" id="IPR050081">
    <property type="entry name" value="Ile-tRNA_ligase"/>
</dbReference>
<dbReference type="CDD" id="cd07960">
    <property type="entry name" value="Anticodon_Ia_Ile_BEm"/>
    <property type="match status" value="1"/>
</dbReference>
<keyword evidence="16" id="KW-1185">Reference proteome</keyword>
<comment type="similarity">
    <text evidence="1 11">Belongs to the class-I aminoacyl-tRNA synthetase family. IleS type 1 subfamily.</text>
</comment>
<feature type="binding site" evidence="11">
    <location>
        <position position="565"/>
    </location>
    <ligand>
        <name>L-isoleucyl-5'-AMP</name>
        <dbReference type="ChEBI" id="CHEBI:178002"/>
    </ligand>
</feature>
<dbReference type="GO" id="GO:0008270">
    <property type="term" value="F:zinc ion binding"/>
    <property type="evidence" value="ECO:0007669"/>
    <property type="project" value="UniProtKB-UniRule"/>
</dbReference>
<dbReference type="GO" id="GO:0005524">
    <property type="term" value="F:ATP binding"/>
    <property type="evidence" value="ECO:0007669"/>
    <property type="project" value="UniProtKB-UniRule"/>
</dbReference>
<evidence type="ECO:0000259" key="14">
    <source>
        <dbReference type="Pfam" id="PF08264"/>
    </source>
</evidence>
<evidence type="ECO:0000256" key="2">
    <source>
        <dbReference type="ARBA" id="ARBA00022490"/>
    </source>
</evidence>
<dbReference type="InterPro" id="IPR014729">
    <property type="entry name" value="Rossmann-like_a/b/a_fold"/>
</dbReference>
<dbReference type="Gene3D" id="1.10.730.20">
    <property type="match status" value="1"/>
</dbReference>
<feature type="binding site" evidence="11">
    <location>
        <position position="888"/>
    </location>
    <ligand>
        <name>Zn(2+)</name>
        <dbReference type="ChEBI" id="CHEBI:29105"/>
    </ligand>
</feature>
<dbReference type="InterPro" id="IPR023585">
    <property type="entry name" value="Ile-tRNA-ligase_type1"/>
</dbReference>
<dbReference type="GO" id="GO:0004822">
    <property type="term" value="F:isoleucine-tRNA ligase activity"/>
    <property type="evidence" value="ECO:0007669"/>
    <property type="project" value="UniProtKB-UniRule"/>
</dbReference>
<accession>A0A3D8J2E9</accession>
<comment type="function">
    <text evidence="9 11">Catalyzes the attachment of isoleucine to tRNA(Ile). As IleRS can inadvertently accommodate and process structurally similar amino acids such as valine, to avoid such errors it has two additional distinct tRNA(Ile)-dependent editing activities. One activity is designated as 'pretransfer' editing and involves the hydrolysis of activated Val-AMP. The other activity is designated 'posttransfer' editing and involves deacylation of mischarged Val-tRNA(Ile).</text>
</comment>
<keyword evidence="7 11" id="KW-0648">Protein biosynthesis</keyword>
<keyword evidence="6 11" id="KW-0067">ATP-binding</keyword>
<dbReference type="PRINTS" id="PR00984">
    <property type="entry name" value="TRNASYNTHILE"/>
</dbReference>
<dbReference type="Gene3D" id="1.10.10.830">
    <property type="entry name" value="Ile-tRNA synthetase CP2 domain-like"/>
    <property type="match status" value="1"/>
</dbReference>
<dbReference type="OrthoDB" id="9810365at2"/>
<comment type="domain">
    <text evidence="11">IleRS has two distinct active sites: one for aminoacylation and one for editing. The misactivated valine is translocated from the active site to the editing site, which sterically excludes the correctly activated isoleucine. The single editing site contains two valyl binding pockets, one specific for each substrate (Val-AMP or Val-tRNA(Ile)).</text>
</comment>
<dbReference type="SUPFAM" id="SSF52374">
    <property type="entry name" value="Nucleotidylyl transferase"/>
    <property type="match status" value="1"/>
</dbReference>
<evidence type="ECO:0000256" key="9">
    <source>
        <dbReference type="ARBA" id="ARBA00025217"/>
    </source>
</evidence>
<organism evidence="15 16">
    <name type="scientific">Helicobacter brantae</name>
    <dbReference type="NCBI Taxonomy" id="375927"/>
    <lineage>
        <taxon>Bacteria</taxon>
        <taxon>Pseudomonadati</taxon>
        <taxon>Campylobacterota</taxon>
        <taxon>Epsilonproteobacteria</taxon>
        <taxon>Campylobacterales</taxon>
        <taxon>Helicobacteraceae</taxon>
        <taxon>Helicobacter</taxon>
    </lineage>
</organism>
<dbReference type="Gene3D" id="3.90.740.10">
    <property type="entry name" value="Valyl/Leucyl/Isoleucyl-tRNA synthetase, editing domain"/>
    <property type="match status" value="1"/>
</dbReference>
<evidence type="ECO:0000313" key="16">
    <source>
        <dbReference type="Proteomes" id="UP000257045"/>
    </source>
</evidence>
<feature type="binding site" evidence="11">
    <location>
        <position position="885"/>
    </location>
    <ligand>
        <name>Zn(2+)</name>
        <dbReference type="ChEBI" id="CHEBI:29105"/>
    </ligand>
</feature>
<dbReference type="GO" id="GO:0006428">
    <property type="term" value="P:isoleucyl-tRNA aminoacylation"/>
    <property type="evidence" value="ECO:0007669"/>
    <property type="project" value="UniProtKB-UniRule"/>
</dbReference>
<proteinExistence type="inferred from homology"/>
<comment type="catalytic activity">
    <reaction evidence="10 11">
        <text>tRNA(Ile) + L-isoleucine + ATP = L-isoleucyl-tRNA(Ile) + AMP + diphosphate</text>
        <dbReference type="Rhea" id="RHEA:11060"/>
        <dbReference type="Rhea" id="RHEA-COMP:9666"/>
        <dbReference type="Rhea" id="RHEA-COMP:9695"/>
        <dbReference type="ChEBI" id="CHEBI:30616"/>
        <dbReference type="ChEBI" id="CHEBI:33019"/>
        <dbReference type="ChEBI" id="CHEBI:58045"/>
        <dbReference type="ChEBI" id="CHEBI:78442"/>
        <dbReference type="ChEBI" id="CHEBI:78528"/>
        <dbReference type="ChEBI" id="CHEBI:456215"/>
        <dbReference type="EC" id="6.1.1.5"/>
    </reaction>
</comment>
<keyword evidence="8 11" id="KW-0030">Aminoacyl-tRNA synthetase</keyword>
<keyword evidence="4 11" id="KW-0547">Nucleotide-binding</keyword>
<comment type="subunit">
    <text evidence="11">Monomer.</text>
</comment>
<feature type="region of interest" description="Disordered" evidence="12">
    <location>
        <begin position="1"/>
        <end position="26"/>
    </location>
</feature>
<evidence type="ECO:0000256" key="4">
    <source>
        <dbReference type="ARBA" id="ARBA00022741"/>
    </source>
</evidence>
<dbReference type="GO" id="GO:0002161">
    <property type="term" value="F:aminoacyl-tRNA deacylase activity"/>
    <property type="evidence" value="ECO:0007669"/>
    <property type="project" value="InterPro"/>
</dbReference>
<feature type="binding site" evidence="11">
    <location>
        <position position="609"/>
    </location>
    <ligand>
        <name>ATP</name>
        <dbReference type="ChEBI" id="CHEBI:30616"/>
    </ligand>
</feature>
<dbReference type="EC" id="6.1.1.5" evidence="11"/>
<comment type="caution">
    <text evidence="15">The sequence shown here is derived from an EMBL/GenBank/DDBJ whole genome shotgun (WGS) entry which is preliminary data.</text>
</comment>
<keyword evidence="5 11" id="KW-0862">Zinc</keyword>
<dbReference type="InterPro" id="IPR001412">
    <property type="entry name" value="aa-tRNA-synth_I_CS"/>
</dbReference>